<organism evidence="1 2">
    <name type="scientific">Caerostris darwini</name>
    <dbReference type="NCBI Taxonomy" id="1538125"/>
    <lineage>
        <taxon>Eukaryota</taxon>
        <taxon>Metazoa</taxon>
        <taxon>Ecdysozoa</taxon>
        <taxon>Arthropoda</taxon>
        <taxon>Chelicerata</taxon>
        <taxon>Arachnida</taxon>
        <taxon>Araneae</taxon>
        <taxon>Araneomorphae</taxon>
        <taxon>Entelegynae</taxon>
        <taxon>Araneoidea</taxon>
        <taxon>Araneidae</taxon>
        <taxon>Caerostris</taxon>
    </lineage>
</organism>
<dbReference type="EMBL" id="BPLQ01010191">
    <property type="protein sequence ID" value="GIY49036.1"/>
    <property type="molecule type" value="Genomic_DNA"/>
</dbReference>
<gene>
    <name evidence="1" type="ORF">CDAR_247191</name>
</gene>
<comment type="caution">
    <text evidence="1">The sequence shown here is derived from an EMBL/GenBank/DDBJ whole genome shotgun (WGS) entry which is preliminary data.</text>
</comment>
<evidence type="ECO:0000313" key="2">
    <source>
        <dbReference type="Proteomes" id="UP001054837"/>
    </source>
</evidence>
<proteinExistence type="predicted"/>
<name>A0AAV4TVE2_9ARAC</name>
<accession>A0AAV4TVE2</accession>
<sequence>MEKAECVLFFHDMKSAICIQSEFRRRYGSNPPDANATKRHPYINLPHGNVLLQATLIISKRGRSIRNPCHFQDHLARAENDALLRARKTGKYPDFLEIRGGYASPIRFHFHPGAQVVAVTTHAEKDRRVGIVKGLRPPHFSFFSYPWMDIWLTSSPSAERQVP</sequence>
<dbReference type="Proteomes" id="UP001054837">
    <property type="component" value="Unassembled WGS sequence"/>
</dbReference>
<dbReference type="AlphaFoldDB" id="A0AAV4TVE2"/>
<keyword evidence="2" id="KW-1185">Reference proteome</keyword>
<protein>
    <recommendedName>
        <fullName evidence="3">DUF4817 domain-containing protein</fullName>
    </recommendedName>
</protein>
<evidence type="ECO:0000313" key="1">
    <source>
        <dbReference type="EMBL" id="GIY49036.1"/>
    </source>
</evidence>
<reference evidence="1 2" key="1">
    <citation type="submission" date="2021-06" db="EMBL/GenBank/DDBJ databases">
        <title>Caerostris darwini draft genome.</title>
        <authorList>
            <person name="Kono N."/>
            <person name="Arakawa K."/>
        </authorList>
    </citation>
    <scope>NUCLEOTIDE SEQUENCE [LARGE SCALE GENOMIC DNA]</scope>
</reference>
<evidence type="ECO:0008006" key="3">
    <source>
        <dbReference type="Google" id="ProtNLM"/>
    </source>
</evidence>